<dbReference type="GO" id="GO:0005524">
    <property type="term" value="F:ATP binding"/>
    <property type="evidence" value="ECO:0007669"/>
    <property type="project" value="UniProtKB-UniRule"/>
</dbReference>
<keyword evidence="17" id="KW-1185">Reference proteome</keyword>
<comment type="subcellular location">
    <subcellularLocation>
        <location evidence="11 12">Cytoplasm</location>
    </subcellularLocation>
</comment>
<feature type="binding site" evidence="11">
    <location>
        <position position="194"/>
    </location>
    <ligand>
        <name>UDP-N-acetyl-alpha-D-muramoyl-L-alanyl-D-glutamate</name>
        <dbReference type="ChEBI" id="CHEBI:83900"/>
    </ligand>
</feature>
<accession>A0A8J2U4D8</accession>
<evidence type="ECO:0000256" key="11">
    <source>
        <dbReference type="HAMAP-Rule" id="MF_00208"/>
    </source>
</evidence>
<feature type="short sequence motif" description="Meso-diaminopimelate recognition motif" evidence="11">
    <location>
        <begin position="418"/>
        <end position="421"/>
    </location>
</feature>
<evidence type="ECO:0000256" key="8">
    <source>
        <dbReference type="ARBA" id="ARBA00022984"/>
    </source>
</evidence>
<evidence type="ECO:0000256" key="6">
    <source>
        <dbReference type="ARBA" id="ARBA00022840"/>
    </source>
</evidence>
<dbReference type="EC" id="6.3.2.13" evidence="11"/>
<evidence type="ECO:0000256" key="10">
    <source>
        <dbReference type="ARBA" id="ARBA00023316"/>
    </source>
</evidence>
<dbReference type="InterPro" id="IPR004101">
    <property type="entry name" value="Mur_ligase_C"/>
</dbReference>
<dbReference type="GO" id="GO:0008765">
    <property type="term" value="F:UDP-N-acetylmuramoylalanyl-D-glutamate-2,6-diaminopimelate ligase activity"/>
    <property type="evidence" value="ECO:0007669"/>
    <property type="project" value="UniProtKB-UniRule"/>
</dbReference>
<evidence type="ECO:0000313" key="17">
    <source>
        <dbReference type="Proteomes" id="UP000619743"/>
    </source>
</evidence>
<comment type="PTM">
    <text evidence="11">Carboxylation is probably crucial for Mg(2+) binding and, consequently, for the gamma-phosphate positioning of ATP.</text>
</comment>
<feature type="binding site" evidence="11">
    <location>
        <position position="473"/>
    </location>
    <ligand>
        <name>meso-2,6-diaminopimelate</name>
        <dbReference type="ChEBI" id="CHEBI:57791"/>
    </ligand>
</feature>
<dbReference type="GO" id="GO:0005737">
    <property type="term" value="C:cytoplasm"/>
    <property type="evidence" value="ECO:0007669"/>
    <property type="project" value="UniProtKB-SubCell"/>
</dbReference>
<comment type="cofactor">
    <cofactor evidence="11">
        <name>Mg(2+)</name>
        <dbReference type="ChEBI" id="CHEBI:18420"/>
    </cofactor>
</comment>
<dbReference type="GO" id="GO:0071555">
    <property type="term" value="P:cell wall organization"/>
    <property type="evidence" value="ECO:0007669"/>
    <property type="project" value="UniProtKB-KW"/>
</dbReference>
<comment type="function">
    <text evidence="11">Catalyzes the addition of meso-diaminopimelic acid to the nucleotide precursor UDP-N-acetylmuramoyl-L-alanyl-D-glutamate (UMAG) in the biosynthesis of bacterial cell-wall peptidoglycan.</text>
</comment>
<dbReference type="InterPro" id="IPR018109">
    <property type="entry name" value="Folylpolyglutamate_synth_CS"/>
</dbReference>
<feature type="modified residue" description="N6-carboxylysine" evidence="11">
    <location>
        <position position="228"/>
    </location>
</feature>
<feature type="binding site" evidence="11">
    <location>
        <position position="156"/>
    </location>
    <ligand>
        <name>UDP-N-acetyl-alpha-D-muramoyl-L-alanyl-D-glutamate</name>
        <dbReference type="ChEBI" id="CHEBI:83900"/>
    </ligand>
</feature>
<dbReference type="InterPro" id="IPR036565">
    <property type="entry name" value="Mur-like_cat_sf"/>
</dbReference>
<feature type="binding site" evidence="11">
    <location>
        <begin position="157"/>
        <end position="158"/>
    </location>
    <ligand>
        <name>UDP-N-acetyl-alpha-D-muramoyl-L-alanyl-D-glutamate</name>
        <dbReference type="ChEBI" id="CHEBI:83900"/>
    </ligand>
</feature>
<evidence type="ECO:0000256" key="5">
    <source>
        <dbReference type="ARBA" id="ARBA00022741"/>
    </source>
</evidence>
<dbReference type="Gene3D" id="3.40.1390.10">
    <property type="entry name" value="MurE/MurF, N-terminal domain"/>
    <property type="match status" value="1"/>
</dbReference>
<dbReference type="NCBIfam" id="TIGR01085">
    <property type="entry name" value="murE"/>
    <property type="match status" value="1"/>
</dbReference>
<keyword evidence="2 11" id="KW-0963">Cytoplasm</keyword>
<dbReference type="SUPFAM" id="SSF53623">
    <property type="entry name" value="MurD-like peptide ligases, catalytic domain"/>
    <property type="match status" value="1"/>
</dbReference>
<keyword evidence="10 11" id="KW-0961">Cell wall biogenesis/degradation</keyword>
<evidence type="ECO:0000256" key="4">
    <source>
        <dbReference type="ARBA" id="ARBA00022618"/>
    </source>
</evidence>
<evidence type="ECO:0000256" key="2">
    <source>
        <dbReference type="ARBA" id="ARBA00022490"/>
    </source>
</evidence>
<feature type="binding site" evidence="11">
    <location>
        <position position="469"/>
    </location>
    <ligand>
        <name>meso-2,6-diaminopimelate</name>
        <dbReference type="ChEBI" id="CHEBI:57791"/>
    </ligand>
</feature>
<keyword evidence="7 11" id="KW-0133">Cell shape</keyword>
<evidence type="ECO:0000256" key="1">
    <source>
        <dbReference type="ARBA" id="ARBA00005898"/>
    </source>
</evidence>
<dbReference type="NCBIfam" id="NF001123">
    <property type="entry name" value="PRK00139.1-1"/>
    <property type="match status" value="1"/>
</dbReference>
<feature type="binding site" evidence="11">
    <location>
        <position position="394"/>
    </location>
    <ligand>
        <name>meso-2,6-diaminopimelate</name>
        <dbReference type="ChEBI" id="CHEBI:57791"/>
    </ligand>
</feature>
<dbReference type="Pfam" id="PF02875">
    <property type="entry name" value="Mur_ligase_C"/>
    <property type="match status" value="1"/>
</dbReference>
<dbReference type="GO" id="GO:0009252">
    <property type="term" value="P:peptidoglycan biosynthetic process"/>
    <property type="evidence" value="ECO:0007669"/>
    <property type="project" value="UniProtKB-UniRule"/>
</dbReference>
<dbReference type="Proteomes" id="UP000619743">
    <property type="component" value="Unassembled WGS sequence"/>
</dbReference>
<reference evidence="17" key="1">
    <citation type="journal article" date="2019" name="Int. J. Syst. Evol. Microbiol.">
        <title>The Global Catalogue of Microorganisms (GCM) 10K type strain sequencing project: providing services to taxonomists for standard genome sequencing and annotation.</title>
        <authorList>
            <consortium name="The Broad Institute Genomics Platform"/>
            <consortium name="The Broad Institute Genome Sequencing Center for Infectious Disease"/>
            <person name="Wu L."/>
            <person name="Ma J."/>
        </authorList>
    </citation>
    <scope>NUCLEOTIDE SEQUENCE [LARGE SCALE GENOMIC DNA]</scope>
    <source>
        <strain evidence="17">CGMCC 1.10130</strain>
    </source>
</reference>
<feature type="binding site" evidence="11">
    <location>
        <position position="188"/>
    </location>
    <ligand>
        <name>UDP-N-acetyl-alpha-D-muramoyl-L-alanyl-D-glutamate</name>
        <dbReference type="ChEBI" id="CHEBI:83900"/>
    </ligand>
</feature>
<keyword evidence="5 11" id="KW-0547">Nucleotide-binding</keyword>
<evidence type="ECO:0000259" key="13">
    <source>
        <dbReference type="Pfam" id="PF01225"/>
    </source>
</evidence>
<keyword evidence="9 11" id="KW-0131">Cell cycle</keyword>
<evidence type="ECO:0000256" key="3">
    <source>
        <dbReference type="ARBA" id="ARBA00022598"/>
    </source>
</evidence>
<organism evidence="16 17">
    <name type="scientific">Neiella marina</name>
    <dbReference type="NCBI Taxonomy" id="508461"/>
    <lineage>
        <taxon>Bacteria</taxon>
        <taxon>Pseudomonadati</taxon>
        <taxon>Pseudomonadota</taxon>
        <taxon>Gammaproteobacteria</taxon>
        <taxon>Alteromonadales</taxon>
        <taxon>Echinimonadaceae</taxon>
        <taxon>Neiella</taxon>
    </lineage>
</organism>
<feature type="binding site" evidence="11">
    <location>
        <position position="32"/>
    </location>
    <ligand>
        <name>UDP-N-acetyl-alpha-D-muramoyl-L-alanyl-D-glutamate</name>
        <dbReference type="ChEBI" id="CHEBI:83900"/>
    </ligand>
</feature>
<dbReference type="AlphaFoldDB" id="A0A8J2U4D8"/>
<evidence type="ECO:0000256" key="12">
    <source>
        <dbReference type="RuleBase" id="RU004135"/>
    </source>
</evidence>
<comment type="caution">
    <text evidence="11">Lacks conserved residue(s) required for the propagation of feature annotation.</text>
</comment>
<dbReference type="GO" id="GO:0000287">
    <property type="term" value="F:magnesium ion binding"/>
    <property type="evidence" value="ECO:0007669"/>
    <property type="project" value="UniProtKB-UniRule"/>
</dbReference>
<keyword evidence="8 11" id="KW-0573">Peptidoglycan synthesis</keyword>
<keyword evidence="6 11" id="KW-0067">ATP-binding</keyword>
<dbReference type="GO" id="GO:0051301">
    <property type="term" value="P:cell division"/>
    <property type="evidence" value="ECO:0007669"/>
    <property type="project" value="UniProtKB-KW"/>
</dbReference>
<comment type="similarity">
    <text evidence="1 11">Belongs to the MurCDEF family. MurE subfamily.</text>
</comment>
<comment type="caution">
    <text evidence="16">The sequence shown here is derived from an EMBL/GenBank/DDBJ whole genome shotgun (WGS) entry which is preliminary data.</text>
</comment>
<evidence type="ECO:0000256" key="7">
    <source>
        <dbReference type="ARBA" id="ARBA00022960"/>
    </source>
</evidence>
<dbReference type="EMBL" id="BMDX01000006">
    <property type="protein sequence ID" value="GGA74365.1"/>
    <property type="molecule type" value="Genomic_DNA"/>
</dbReference>
<dbReference type="PANTHER" id="PTHR23135:SF4">
    <property type="entry name" value="UDP-N-ACETYLMURAMOYL-L-ALANYL-D-GLUTAMATE--2,6-DIAMINOPIMELATE LIGASE MURE HOMOLOG, CHLOROPLASTIC"/>
    <property type="match status" value="1"/>
</dbReference>
<feature type="domain" description="Mur ligase N-terminal catalytic" evidence="13">
    <location>
        <begin position="28"/>
        <end position="101"/>
    </location>
</feature>
<dbReference type="Pfam" id="PF01225">
    <property type="entry name" value="Mur_ligase"/>
    <property type="match status" value="1"/>
</dbReference>
<dbReference type="InterPro" id="IPR005761">
    <property type="entry name" value="UDP-N-AcMur-Glu-dNH2Pim_ligase"/>
</dbReference>
<dbReference type="HAMAP" id="MF_00208">
    <property type="entry name" value="MurE"/>
    <property type="match status" value="1"/>
</dbReference>
<dbReference type="Gene3D" id="3.90.190.20">
    <property type="entry name" value="Mur ligase, C-terminal domain"/>
    <property type="match status" value="1"/>
</dbReference>
<dbReference type="PROSITE" id="PS01011">
    <property type="entry name" value="FOLYLPOLYGLU_SYNT_1"/>
    <property type="match status" value="1"/>
</dbReference>
<feature type="binding site" evidence="11">
    <location>
        <begin position="115"/>
        <end position="121"/>
    </location>
    <ligand>
        <name>ATP</name>
        <dbReference type="ChEBI" id="CHEBI:30616"/>
    </ligand>
</feature>
<dbReference type="GO" id="GO:0004326">
    <property type="term" value="F:tetrahydrofolylpolyglutamate synthase activity"/>
    <property type="evidence" value="ECO:0007669"/>
    <property type="project" value="InterPro"/>
</dbReference>
<dbReference type="InterPro" id="IPR013221">
    <property type="entry name" value="Mur_ligase_cen"/>
</dbReference>
<evidence type="ECO:0000313" key="16">
    <source>
        <dbReference type="EMBL" id="GGA74365.1"/>
    </source>
</evidence>
<evidence type="ECO:0000259" key="14">
    <source>
        <dbReference type="Pfam" id="PF02875"/>
    </source>
</evidence>
<name>A0A8J2U4D8_9GAMM</name>
<dbReference type="InterPro" id="IPR036615">
    <property type="entry name" value="Mur_ligase_C_dom_sf"/>
</dbReference>
<sequence length="499" mass="53997">MAMSKRLRDIVKPWGISARVADVTARHLVLDSRQISHGDVFVALRGHQRNGADFINAAICQGACAVLVDGERVHVNSQWQVPVVELTQLPEQLGELAARFYQNAIGAPVAVGVTGTNGKTSVTHYMVQLLQALKHRAGVIGTLGYGDPQALHELPNTTPDALTVHRLLAQLKQSHCAEHPNWVCMEVSSHGLVQNRVGGVAFEHAVFTNLSRDHLDYHGSMAAYGEAKSALFHWPTLVSATINADDPFGRKLLSEVSVDTIAYGIDDIAGLRQYSKWIGVEQLTPTATGFDICLASSWGNAEAHVPLLGRFNLSNLLAALGPLLAAGIPLAELITAFAELTPVAGRMESFQQPEHPVCIVDYAHTPDALAVALQAARYHCQGKLWLVFGCGGDRDKGKRPLMAEAAEQYADHVIVTADNPRSEAQQDICADIMTGFQTPAAVLVVDDRHQAIQTALREANADDLIVIAGKGHEDYQLIAEQRLNFSDRAVVQSLLEVTL</sequence>
<evidence type="ECO:0000256" key="9">
    <source>
        <dbReference type="ARBA" id="ARBA00023306"/>
    </source>
</evidence>
<keyword evidence="11" id="KW-0460">Magnesium</keyword>
<feature type="domain" description="Mur ligase C-terminal" evidence="14">
    <location>
        <begin position="345"/>
        <end position="471"/>
    </location>
</feature>
<feature type="binding site" evidence="11">
    <location>
        <position position="196"/>
    </location>
    <ligand>
        <name>UDP-N-acetyl-alpha-D-muramoyl-L-alanyl-D-glutamate</name>
        <dbReference type="ChEBI" id="CHEBI:83900"/>
    </ligand>
</feature>
<dbReference type="InterPro" id="IPR000713">
    <property type="entry name" value="Mur_ligase_N"/>
</dbReference>
<comment type="catalytic activity">
    <reaction evidence="11">
        <text>UDP-N-acetyl-alpha-D-muramoyl-L-alanyl-D-glutamate + meso-2,6-diaminopimelate + ATP = UDP-N-acetyl-alpha-D-muramoyl-L-alanyl-gamma-D-glutamyl-meso-2,6-diaminopimelate + ADP + phosphate + H(+)</text>
        <dbReference type="Rhea" id="RHEA:23676"/>
        <dbReference type="ChEBI" id="CHEBI:15378"/>
        <dbReference type="ChEBI" id="CHEBI:30616"/>
        <dbReference type="ChEBI" id="CHEBI:43474"/>
        <dbReference type="ChEBI" id="CHEBI:57791"/>
        <dbReference type="ChEBI" id="CHEBI:83900"/>
        <dbReference type="ChEBI" id="CHEBI:83905"/>
        <dbReference type="ChEBI" id="CHEBI:456216"/>
        <dbReference type="EC" id="6.3.2.13"/>
    </reaction>
</comment>
<dbReference type="Gene3D" id="3.40.1190.10">
    <property type="entry name" value="Mur-like, catalytic domain"/>
    <property type="match status" value="1"/>
</dbReference>
<dbReference type="SUPFAM" id="SSF63418">
    <property type="entry name" value="MurE/MurF N-terminal domain"/>
    <property type="match status" value="1"/>
</dbReference>
<keyword evidence="4 11" id="KW-0132">Cell division</keyword>
<evidence type="ECO:0000259" key="15">
    <source>
        <dbReference type="Pfam" id="PF08245"/>
    </source>
</evidence>
<gene>
    <name evidence="11 16" type="primary">murE</name>
    <name evidence="16" type="ORF">GCM10011369_15260</name>
</gene>
<feature type="domain" description="Mur ligase central" evidence="15">
    <location>
        <begin position="113"/>
        <end position="321"/>
    </location>
</feature>
<dbReference type="Pfam" id="PF08245">
    <property type="entry name" value="Mur_ligase_M"/>
    <property type="match status" value="1"/>
</dbReference>
<dbReference type="NCBIfam" id="NF001126">
    <property type="entry name" value="PRK00139.1-4"/>
    <property type="match status" value="1"/>
</dbReference>
<dbReference type="SUPFAM" id="SSF53244">
    <property type="entry name" value="MurD-like peptide ligases, peptide-binding domain"/>
    <property type="match status" value="1"/>
</dbReference>
<dbReference type="GO" id="GO:0008360">
    <property type="term" value="P:regulation of cell shape"/>
    <property type="evidence" value="ECO:0007669"/>
    <property type="project" value="UniProtKB-KW"/>
</dbReference>
<dbReference type="InterPro" id="IPR035911">
    <property type="entry name" value="MurE/MurF_N"/>
</dbReference>
<feature type="binding site" evidence="11">
    <location>
        <begin position="418"/>
        <end position="421"/>
    </location>
    <ligand>
        <name>meso-2,6-diaminopimelate</name>
        <dbReference type="ChEBI" id="CHEBI:57791"/>
    </ligand>
</feature>
<keyword evidence="3 11" id="KW-0436">Ligase</keyword>
<comment type="pathway">
    <text evidence="11 12">Cell wall biogenesis; peptidoglycan biosynthesis.</text>
</comment>
<dbReference type="UniPathway" id="UPA00219"/>
<feature type="binding site" evidence="11">
    <location>
        <position position="30"/>
    </location>
    <ligand>
        <name>UDP-N-acetyl-alpha-D-muramoyl-L-alanyl-D-glutamate</name>
        <dbReference type="ChEBI" id="CHEBI:83900"/>
    </ligand>
</feature>
<protein>
    <recommendedName>
        <fullName evidence="11">UDP-N-acetylmuramoyl-L-alanyl-D-glutamate--2,6-diaminopimelate ligase</fullName>
        <ecNumber evidence="11">6.3.2.13</ecNumber>
    </recommendedName>
    <alternativeName>
        <fullName evidence="11">Meso-A2pm-adding enzyme</fullName>
    </alternativeName>
    <alternativeName>
        <fullName evidence="11">Meso-diaminopimelate-adding enzyme</fullName>
    </alternativeName>
    <alternativeName>
        <fullName evidence="11">UDP-MurNAc-L-Ala-D-Glu:meso-diaminopimelate ligase</fullName>
    </alternativeName>
    <alternativeName>
        <fullName evidence="11">UDP-MurNAc-tripeptide synthetase</fullName>
    </alternativeName>
    <alternativeName>
        <fullName evidence="11">UDP-N-acetylmuramyl-tripeptide synthetase</fullName>
    </alternativeName>
</protein>
<dbReference type="PANTHER" id="PTHR23135">
    <property type="entry name" value="MUR LIGASE FAMILY MEMBER"/>
    <property type="match status" value="1"/>
</dbReference>
<proteinExistence type="inferred from homology"/>